<evidence type="ECO:0000256" key="1">
    <source>
        <dbReference type="ARBA" id="ARBA00012513"/>
    </source>
</evidence>
<dbReference type="EMBL" id="WRPP01000001">
    <property type="protein sequence ID" value="MVU76053.1"/>
    <property type="molecule type" value="Genomic_DNA"/>
</dbReference>
<accession>A0A7K1UNY5</accession>
<gene>
    <name evidence="11" type="ORF">GPX89_02200</name>
</gene>
<feature type="region of interest" description="Disordered" evidence="8">
    <location>
        <begin position="279"/>
        <end position="340"/>
    </location>
</feature>
<keyword evidence="5 11" id="KW-0418">Kinase</keyword>
<dbReference type="RefSeq" id="WP_157354802.1">
    <property type="nucleotide sequence ID" value="NZ_WRPP01000001.1"/>
</dbReference>
<dbReference type="GO" id="GO:0005524">
    <property type="term" value="F:ATP binding"/>
    <property type="evidence" value="ECO:0007669"/>
    <property type="project" value="UniProtKB-UniRule"/>
</dbReference>
<evidence type="ECO:0000256" key="5">
    <source>
        <dbReference type="ARBA" id="ARBA00022777"/>
    </source>
</evidence>
<evidence type="ECO:0000313" key="11">
    <source>
        <dbReference type="EMBL" id="MVU76053.1"/>
    </source>
</evidence>
<evidence type="ECO:0000256" key="6">
    <source>
        <dbReference type="ARBA" id="ARBA00022840"/>
    </source>
</evidence>
<dbReference type="PROSITE" id="PS50011">
    <property type="entry name" value="PROTEIN_KINASE_DOM"/>
    <property type="match status" value="1"/>
</dbReference>
<dbReference type="Proteomes" id="UP000466794">
    <property type="component" value="Unassembled WGS sequence"/>
</dbReference>
<dbReference type="EC" id="2.7.11.1" evidence="1"/>
<dbReference type="Pfam" id="PF00069">
    <property type="entry name" value="Pkinase"/>
    <property type="match status" value="1"/>
</dbReference>
<evidence type="ECO:0000256" key="3">
    <source>
        <dbReference type="ARBA" id="ARBA00022679"/>
    </source>
</evidence>
<dbReference type="PANTHER" id="PTHR43289">
    <property type="entry name" value="MITOGEN-ACTIVATED PROTEIN KINASE KINASE KINASE 20-RELATED"/>
    <property type="match status" value="1"/>
</dbReference>
<dbReference type="InterPro" id="IPR000719">
    <property type="entry name" value="Prot_kinase_dom"/>
</dbReference>
<feature type="compositionally biased region" description="Low complexity" evidence="8">
    <location>
        <begin position="302"/>
        <end position="323"/>
    </location>
</feature>
<keyword evidence="12" id="KW-1185">Reference proteome</keyword>
<dbReference type="InterPro" id="IPR011009">
    <property type="entry name" value="Kinase-like_dom_sf"/>
</dbReference>
<evidence type="ECO:0000256" key="8">
    <source>
        <dbReference type="SAM" id="MobiDB-lite"/>
    </source>
</evidence>
<dbReference type="GO" id="GO:0004674">
    <property type="term" value="F:protein serine/threonine kinase activity"/>
    <property type="evidence" value="ECO:0007669"/>
    <property type="project" value="UniProtKB-KW"/>
</dbReference>
<proteinExistence type="predicted"/>
<dbReference type="InterPro" id="IPR008271">
    <property type="entry name" value="Ser/Thr_kinase_AS"/>
</dbReference>
<keyword evidence="2" id="KW-0723">Serine/threonine-protein kinase</keyword>
<evidence type="ECO:0000256" key="4">
    <source>
        <dbReference type="ARBA" id="ARBA00022741"/>
    </source>
</evidence>
<name>A0A7K1UNY5_9NOCA</name>
<dbReference type="PROSITE" id="PS00108">
    <property type="entry name" value="PROTEIN_KINASE_ST"/>
    <property type="match status" value="1"/>
</dbReference>
<evidence type="ECO:0000259" key="10">
    <source>
        <dbReference type="PROSITE" id="PS50011"/>
    </source>
</evidence>
<dbReference type="InterPro" id="IPR017441">
    <property type="entry name" value="Protein_kinase_ATP_BS"/>
</dbReference>
<keyword evidence="9" id="KW-1133">Transmembrane helix</keyword>
<dbReference type="SMART" id="SM00220">
    <property type="entry name" value="S_TKc"/>
    <property type="match status" value="1"/>
</dbReference>
<dbReference type="Gene3D" id="1.10.510.10">
    <property type="entry name" value="Transferase(Phosphotransferase) domain 1"/>
    <property type="match status" value="1"/>
</dbReference>
<comment type="caution">
    <text evidence="11">The sequence shown here is derived from an EMBL/GenBank/DDBJ whole genome shotgun (WGS) entry which is preliminary data.</text>
</comment>
<dbReference type="AlphaFoldDB" id="A0A7K1UNY5"/>
<dbReference type="PANTHER" id="PTHR43289:SF6">
    <property type="entry name" value="SERINE_THREONINE-PROTEIN KINASE NEKL-3"/>
    <property type="match status" value="1"/>
</dbReference>
<reference evidence="11 12" key="1">
    <citation type="submission" date="2019-12" db="EMBL/GenBank/DDBJ databases">
        <title>Nocardia sp. nov. ET3-3 isolated from soil.</title>
        <authorList>
            <person name="Kanchanasin P."/>
            <person name="Tanasupawat S."/>
            <person name="Yuki M."/>
            <person name="Kudo T."/>
        </authorList>
    </citation>
    <scope>NUCLEOTIDE SEQUENCE [LARGE SCALE GENOMIC DNA]</scope>
    <source>
        <strain evidence="11 12">ET3-3</strain>
    </source>
</reference>
<sequence>MSSPNHPLTVGSRFGPYRLDRLIGRGGMGEVYQAYDTVKDRTVAIKVLPERLAEDTVYRRRFQRESHAAARLREAHVIPIHDYGEIDGRLYIDMRLVDGDSLRSLLHRHGPGAPEDAVAVVEQVAAALDAAHRDGLLHRDIKPDNILITHEGFVYLVDFGIAQSATDESLTNAGGAVGSYRYMAPERFSTRDLGPTADVYGLACVLFECLTGTTPYAGGNEAQMMSAHLFDPIPRPSLVRPTVPAAFDAVVAHGMAKDPAERYGSAGELAAAARAALGTNPIPEPAGSTPGRTGSVPPQPDTVTTRTGRAPTPTGETGTPRTGPTGGGDHGPAARPARRTHRRRVAAILGVLVLVASALTFAGWAYWRHTTPGKAVPDAATLRGPDIDLFSLVGWNGYHRANCVHNRTDENVVSLILCDANPAAGAPAARFFRFSSANAMHDYYNSLFLGTMGATSCPGGPPGKDGPVMADGREVGRKACYLDRSTGTAGNPAYVLTDESELALVAYIWDAPDKTALRDYLAKYDAGWFRAEDDARDPDFFTDADDDLLSELGDPYVRANCRHENPPPGPVSAVIDCDTKLDDPGVSFIALPTRDVAMTVYQADVGQFSSRVCAGGNGSDEVWRRQTEPVGRYACYTDKTTDPTRPHPALLAVYEDLHLLVLVAGSTADYPGNSPKDDASLRDWFEKYFTK</sequence>
<evidence type="ECO:0000256" key="9">
    <source>
        <dbReference type="SAM" id="Phobius"/>
    </source>
</evidence>
<keyword evidence="6 7" id="KW-0067">ATP-binding</keyword>
<evidence type="ECO:0000256" key="2">
    <source>
        <dbReference type="ARBA" id="ARBA00022527"/>
    </source>
</evidence>
<evidence type="ECO:0000313" key="12">
    <source>
        <dbReference type="Proteomes" id="UP000466794"/>
    </source>
</evidence>
<keyword evidence="9" id="KW-0812">Transmembrane</keyword>
<dbReference type="FunFam" id="3.30.200.20:FF:000348">
    <property type="entry name" value="Serine/threonine protein kinase"/>
    <property type="match status" value="1"/>
</dbReference>
<feature type="binding site" evidence="7">
    <location>
        <position position="46"/>
    </location>
    <ligand>
        <name>ATP</name>
        <dbReference type="ChEBI" id="CHEBI:30616"/>
    </ligand>
</feature>
<keyword evidence="9" id="KW-0472">Membrane</keyword>
<dbReference type="CDD" id="cd14014">
    <property type="entry name" value="STKc_PknB_like"/>
    <property type="match status" value="1"/>
</dbReference>
<protein>
    <recommendedName>
        <fullName evidence="1">non-specific serine/threonine protein kinase</fullName>
        <ecNumber evidence="1">2.7.11.1</ecNumber>
    </recommendedName>
</protein>
<dbReference type="FunFam" id="1.10.510.10:FF:000021">
    <property type="entry name" value="Serine/threonine protein kinase"/>
    <property type="match status" value="1"/>
</dbReference>
<dbReference type="SUPFAM" id="SSF56112">
    <property type="entry name" value="Protein kinase-like (PK-like)"/>
    <property type="match status" value="1"/>
</dbReference>
<organism evidence="11 12">
    <name type="scientific">Nocardia terrae</name>
    <dbReference type="NCBI Taxonomy" id="2675851"/>
    <lineage>
        <taxon>Bacteria</taxon>
        <taxon>Bacillati</taxon>
        <taxon>Actinomycetota</taxon>
        <taxon>Actinomycetes</taxon>
        <taxon>Mycobacteriales</taxon>
        <taxon>Nocardiaceae</taxon>
        <taxon>Nocardia</taxon>
    </lineage>
</organism>
<keyword evidence="4 7" id="KW-0547">Nucleotide-binding</keyword>
<feature type="transmembrane region" description="Helical" evidence="9">
    <location>
        <begin position="345"/>
        <end position="367"/>
    </location>
</feature>
<dbReference type="PROSITE" id="PS00107">
    <property type="entry name" value="PROTEIN_KINASE_ATP"/>
    <property type="match status" value="1"/>
</dbReference>
<dbReference type="Gene3D" id="3.30.200.20">
    <property type="entry name" value="Phosphorylase Kinase, domain 1"/>
    <property type="match status" value="1"/>
</dbReference>
<feature type="domain" description="Protein kinase" evidence="10">
    <location>
        <begin position="17"/>
        <end position="277"/>
    </location>
</feature>
<keyword evidence="3" id="KW-0808">Transferase</keyword>
<evidence type="ECO:0000256" key="7">
    <source>
        <dbReference type="PROSITE-ProRule" id="PRU10141"/>
    </source>
</evidence>